<sequence length="101" mass="11086">MHSPAAARRPRPPPHAAPLLRRVGLALLQNLTSFTAACRFFHGSDHSLRAGFNLHMDSGAGFPVEAGGAHCGAGESTRGREAASTRRVYARRTRRRSRLWR</sequence>
<feature type="compositionally biased region" description="Basic residues" evidence="1">
    <location>
        <begin position="88"/>
        <end position="101"/>
    </location>
</feature>
<dbReference type="EMBL" id="JACGWJ010000011">
    <property type="protein sequence ID" value="KAL0388465.1"/>
    <property type="molecule type" value="Genomic_DNA"/>
</dbReference>
<evidence type="ECO:0000313" key="2">
    <source>
        <dbReference type="EMBL" id="KAL0388465.1"/>
    </source>
</evidence>
<reference evidence="2" key="2">
    <citation type="journal article" date="2024" name="Plant">
        <title>Genomic evolution and insights into agronomic trait innovations of Sesamum species.</title>
        <authorList>
            <person name="Miao H."/>
            <person name="Wang L."/>
            <person name="Qu L."/>
            <person name="Liu H."/>
            <person name="Sun Y."/>
            <person name="Le M."/>
            <person name="Wang Q."/>
            <person name="Wei S."/>
            <person name="Zheng Y."/>
            <person name="Lin W."/>
            <person name="Duan Y."/>
            <person name="Cao H."/>
            <person name="Xiong S."/>
            <person name="Wang X."/>
            <person name="Wei L."/>
            <person name="Li C."/>
            <person name="Ma Q."/>
            <person name="Ju M."/>
            <person name="Zhao R."/>
            <person name="Li G."/>
            <person name="Mu C."/>
            <person name="Tian Q."/>
            <person name="Mei H."/>
            <person name="Zhang T."/>
            <person name="Gao T."/>
            <person name="Zhang H."/>
        </authorList>
    </citation>
    <scope>NUCLEOTIDE SEQUENCE</scope>
    <source>
        <strain evidence="2">G02</strain>
    </source>
</reference>
<name>A0AAW2S7G8_SESRA</name>
<accession>A0AAW2S7G8</accession>
<gene>
    <name evidence="2" type="ORF">Sradi_2728300</name>
</gene>
<protein>
    <submittedName>
        <fullName evidence="2">Uncharacterized protein</fullName>
    </submittedName>
</protein>
<reference evidence="2" key="1">
    <citation type="submission" date="2020-06" db="EMBL/GenBank/DDBJ databases">
        <authorList>
            <person name="Li T."/>
            <person name="Hu X."/>
            <person name="Zhang T."/>
            <person name="Song X."/>
            <person name="Zhang H."/>
            <person name="Dai N."/>
            <person name="Sheng W."/>
            <person name="Hou X."/>
            <person name="Wei L."/>
        </authorList>
    </citation>
    <scope>NUCLEOTIDE SEQUENCE</scope>
    <source>
        <strain evidence="2">G02</strain>
        <tissue evidence="2">Leaf</tissue>
    </source>
</reference>
<proteinExistence type="predicted"/>
<feature type="region of interest" description="Disordered" evidence="1">
    <location>
        <begin position="70"/>
        <end position="101"/>
    </location>
</feature>
<evidence type="ECO:0000256" key="1">
    <source>
        <dbReference type="SAM" id="MobiDB-lite"/>
    </source>
</evidence>
<organism evidence="2">
    <name type="scientific">Sesamum radiatum</name>
    <name type="common">Black benniseed</name>
    <dbReference type="NCBI Taxonomy" id="300843"/>
    <lineage>
        <taxon>Eukaryota</taxon>
        <taxon>Viridiplantae</taxon>
        <taxon>Streptophyta</taxon>
        <taxon>Embryophyta</taxon>
        <taxon>Tracheophyta</taxon>
        <taxon>Spermatophyta</taxon>
        <taxon>Magnoliopsida</taxon>
        <taxon>eudicotyledons</taxon>
        <taxon>Gunneridae</taxon>
        <taxon>Pentapetalae</taxon>
        <taxon>asterids</taxon>
        <taxon>lamiids</taxon>
        <taxon>Lamiales</taxon>
        <taxon>Pedaliaceae</taxon>
        <taxon>Sesamum</taxon>
    </lineage>
</organism>
<comment type="caution">
    <text evidence="2">The sequence shown here is derived from an EMBL/GenBank/DDBJ whole genome shotgun (WGS) entry which is preliminary data.</text>
</comment>
<dbReference type="AlphaFoldDB" id="A0AAW2S7G8"/>